<dbReference type="Gene3D" id="3.10.105.10">
    <property type="entry name" value="Dipeptide-binding Protein, Domain 3"/>
    <property type="match status" value="1"/>
</dbReference>
<name>A0A366E5S0_9HYPH</name>
<dbReference type="PANTHER" id="PTHR30290:SF9">
    <property type="entry name" value="OLIGOPEPTIDE-BINDING PROTEIN APPA"/>
    <property type="match status" value="1"/>
</dbReference>
<keyword evidence="4 6" id="KW-0732">Signal</keyword>
<evidence type="ECO:0000256" key="6">
    <source>
        <dbReference type="SAM" id="SignalP"/>
    </source>
</evidence>
<keyword evidence="9" id="KW-1185">Reference proteome</keyword>
<organism evidence="8 9">
    <name type="scientific">Pseudochrobactrum asaccharolyticum</name>
    <dbReference type="NCBI Taxonomy" id="354351"/>
    <lineage>
        <taxon>Bacteria</taxon>
        <taxon>Pseudomonadati</taxon>
        <taxon>Pseudomonadota</taxon>
        <taxon>Alphaproteobacteria</taxon>
        <taxon>Hyphomicrobiales</taxon>
        <taxon>Brucellaceae</taxon>
        <taxon>Pseudochrobactrum</taxon>
    </lineage>
</organism>
<reference evidence="8 9" key="1">
    <citation type="submission" date="2018-06" db="EMBL/GenBank/DDBJ databases">
        <title>Genomic Encyclopedia of Type Strains, Phase IV (KMG-IV): sequencing the most valuable type-strain genomes for metagenomic binning, comparative biology and taxonomic classification.</title>
        <authorList>
            <person name="Goeker M."/>
        </authorList>
    </citation>
    <scope>NUCLEOTIDE SEQUENCE [LARGE SCALE GENOMIC DNA]</scope>
    <source>
        <strain evidence="8 9">DSM 25619</strain>
    </source>
</reference>
<evidence type="ECO:0000256" key="5">
    <source>
        <dbReference type="ARBA" id="ARBA00022764"/>
    </source>
</evidence>
<dbReference type="InterPro" id="IPR039424">
    <property type="entry name" value="SBP_5"/>
</dbReference>
<dbReference type="PANTHER" id="PTHR30290">
    <property type="entry name" value="PERIPLASMIC BINDING COMPONENT OF ABC TRANSPORTER"/>
    <property type="match status" value="1"/>
</dbReference>
<keyword evidence="3" id="KW-0813">Transport</keyword>
<comment type="subcellular location">
    <subcellularLocation>
        <location evidence="1">Periplasm</location>
    </subcellularLocation>
</comment>
<keyword evidence="5" id="KW-0574">Periplasm</keyword>
<dbReference type="GO" id="GO:0030288">
    <property type="term" value="C:outer membrane-bounded periplasmic space"/>
    <property type="evidence" value="ECO:0007669"/>
    <property type="project" value="UniProtKB-ARBA"/>
</dbReference>
<evidence type="ECO:0000313" key="8">
    <source>
        <dbReference type="EMBL" id="RBO97425.1"/>
    </source>
</evidence>
<accession>A0A366E5S0</accession>
<evidence type="ECO:0000256" key="2">
    <source>
        <dbReference type="ARBA" id="ARBA00005695"/>
    </source>
</evidence>
<protein>
    <submittedName>
        <fullName evidence="8">Peptide/nickel transport system substrate-binding protein/dipeptide transport system substrate-binding protein</fullName>
    </submittedName>
</protein>
<feature type="chain" id="PRO_5016627813" evidence="6">
    <location>
        <begin position="26"/>
        <end position="530"/>
    </location>
</feature>
<dbReference type="GO" id="GO:0015833">
    <property type="term" value="P:peptide transport"/>
    <property type="evidence" value="ECO:0007669"/>
    <property type="project" value="TreeGrafter"/>
</dbReference>
<dbReference type="OrthoDB" id="9801912at2"/>
<evidence type="ECO:0000313" key="9">
    <source>
        <dbReference type="Proteomes" id="UP000252893"/>
    </source>
</evidence>
<gene>
    <name evidence="8" type="ORF">DFR47_102207</name>
</gene>
<feature type="domain" description="Solute-binding protein family 5" evidence="7">
    <location>
        <begin position="72"/>
        <end position="427"/>
    </location>
</feature>
<dbReference type="PIRSF" id="PIRSF002741">
    <property type="entry name" value="MppA"/>
    <property type="match status" value="1"/>
</dbReference>
<evidence type="ECO:0000256" key="1">
    <source>
        <dbReference type="ARBA" id="ARBA00004418"/>
    </source>
</evidence>
<sequence>MKKYLTSVLTAGVAATAVMTGAAYAQTKAPLSILRVIDADNYDPIRSTATAMVEVMSMLGDTLVSLDFDMKTIKPGLADSWTVSDDGTTYTFNLRKDVKFCDGRPMTAADVVYTIERWQNPEKRSPTAFRGGKVKSVTAQDDYTVIYQLEEPYSDLLPQLTMPFSSVVDKATVEKLGENFGVQGFNGTGPYCWVSWQPRQELKLKKNPHYTWGPSFYKNPSPQIDEIVWRIIPEANTLMAAIQARQADMTYYMPPIALTTMESMPGISVSKQENYIYDMFMGFKIDKPVVSDPVIRKAVNMATNKAAITQAVYFGHGKEMRSLVNPAIIDFDPESAKLTPAFDQDGANKMLEEAGWKMGGDGIREKDGQKATFLVYGLRNATNPTVSEAMQADLRKVGIDMKIQLWDATVGWGKMATQEFDAFYMNYPALTALEAIGLYFPSRQAPTPNRMNWKDPATDELIRKAATTTSKEERHEALATLQRNLTEANVWVTLSSEPMWLISGDRVEGAKAHGIYGAGIYKGLDISLKR</sequence>
<dbReference type="InterPro" id="IPR030678">
    <property type="entry name" value="Peptide/Ni-bd"/>
</dbReference>
<evidence type="ECO:0000256" key="4">
    <source>
        <dbReference type="ARBA" id="ARBA00022729"/>
    </source>
</evidence>
<dbReference type="Pfam" id="PF00496">
    <property type="entry name" value="SBP_bac_5"/>
    <property type="match status" value="1"/>
</dbReference>
<dbReference type="AlphaFoldDB" id="A0A366E5S0"/>
<evidence type="ECO:0000256" key="3">
    <source>
        <dbReference type="ARBA" id="ARBA00022448"/>
    </source>
</evidence>
<evidence type="ECO:0000259" key="7">
    <source>
        <dbReference type="Pfam" id="PF00496"/>
    </source>
</evidence>
<dbReference type="SUPFAM" id="SSF53850">
    <property type="entry name" value="Periplasmic binding protein-like II"/>
    <property type="match status" value="1"/>
</dbReference>
<dbReference type="EMBL" id="QNRH01000002">
    <property type="protein sequence ID" value="RBO97425.1"/>
    <property type="molecule type" value="Genomic_DNA"/>
</dbReference>
<dbReference type="Proteomes" id="UP000252893">
    <property type="component" value="Unassembled WGS sequence"/>
</dbReference>
<dbReference type="RefSeq" id="WP_113943441.1">
    <property type="nucleotide sequence ID" value="NZ_JBHEEG010000002.1"/>
</dbReference>
<dbReference type="PROSITE" id="PS01040">
    <property type="entry name" value="SBP_BACTERIAL_5"/>
    <property type="match status" value="1"/>
</dbReference>
<comment type="similarity">
    <text evidence="2">Belongs to the bacterial solute-binding protein 5 family.</text>
</comment>
<dbReference type="Gene3D" id="3.40.190.10">
    <property type="entry name" value="Periplasmic binding protein-like II"/>
    <property type="match status" value="1"/>
</dbReference>
<dbReference type="GO" id="GO:1904680">
    <property type="term" value="F:peptide transmembrane transporter activity"/>
    <property type="evidence" value="ECO:0007669"/>
    <property type="project" value="TreeGrafter"/>
</dbReference>
<feature type="signal peptide" evidence="6">
    <location>
        <begin position="1"/>
        <end position="25"/>
    </location>
</feature>
<dbReference type="GO" id="GO:0043190">
    <property type="term" value="C:ATP-binding cassette (ABC) transporter complex"/>
    <property type="evidence" value="ECO:0007669"/>
    <property type="project" value="InterPro"/>
</dbReference>
<comment type="caution">
    <text evidence="8">The sequence shown here is derived from an EMBL/GenBank/DDBJ whole genome shotgun (WGS) entry which is preliminary data.</text>
</comment>
<dbReference type="InterPro" id="IPR023765">
    <property type="entry name" value="SBP_5_CS"/>
</dbReference>
<proteinExistence type="inferred from homology"/>
<dbReference type="InterPro" id="IPR000914">
    <property type="entry name" value="SBP_5_dom"/>
</dbReference>